<comment type="caution">
    <text evidence="1">The sequence shown here is derived from an EMBL/GenBank/DDBJ whole genome shotgun (WGS) entry which is preliminary data.</text>
</comment>
<name>A0AAN9DMU1_9TELE</name>
<dbReference type="EMBL" id="JAYKXH010000003">
    <property type="protein sequence ID" value="KAK7173502.1"/>
    <property type="molecule type" value="Genomic_DNA"/>
</dbReference>
<gene>
    <name evidence="1" type="ORF">R3I93_003351</name>
</gene>
<evidence type="ECO:0000313" key="2">
    <source>
        <dbReference type="Proteomes" id="UP001364617"/>
    </source>
</evidence>
<proteinExistence type="predicted"/>
<evidence type="ECO:0000313" key="1">
    <source>
        <dbReference type="EMBL" id="KAK7173502.1"/>
    </source>
</evidence>
<sequence>MEFTDEEKIWLQRVSAEIPEGNDLTPKEKQFCEKAKPETEFQAQLFQVMASIRFGLNDPTSSTIALKTPVHQRSSISSQCG</sequence>
<keyword evidence="2" id="KW-1185">Reference proteome</keyword>
<dbReference type="Proteomes" id="UP001364617">
    <property type="component" value="Unassembled WGS sequence"/>
</dbReference>
<dbReference type="AlphaFoldDB" id="A0AAN9DMU1"/>
<accession>A0AAN9DMU1</accession>
<reference evidence="1 2" key="1">
    <citation type="submission" date="2024-02" db="EMBL/GenBank/DDBJ databases">
        <title>Chromosome-level genome assembly of the Eurasian Minnow (Phoxinus phoxinus).</title>
        <authorList>
            <person name="Oriowo T.O."/>
            <person name="Martin S."/>
            <person name="Stange M."/>
            <person name="Chrysostomakis Y."/>
            <person name="Brown T."/>
            <person name="Winkler S."/>
            <person name="Kukowka S."/>
            <person name="Myers E.W."/>
            <person name="Bohne A."/>
        </authorList>
    </citation>
    <scope>NUCLEOTIDE SEQUENCE [LARGE SCALE GENOMIC DNA]</scope>
    <source>
        <strain evidence="1">ZFMK-TIS-60720</strain>
        <tissue evidence="1">Whole Organism</tissue>
    </source>
</reference>
<protein>
    <submittedName>
        <fullName evidence="1">Uncharacterized protein</fullName>
    </submittedName>
</protein>
<organism evidence="1 2">
    <name type="scientific">Phoxinus phoxinus</name>
    <name type="common">Eurasian minnow</name>
    <dbReference type="NCBI Taxonomy" id="58324"/>
    <lineage>
        <taxon>Eukaryota</taxon>
        <taxon>Metazoa</taxon>
        <taxon>Chordata</taxon>
        <taxon>Craniata</taxon>
        <taxon>Vertebrata</taxon>
        <taxon>Euteleostomi</taxon>
        <taxon>Actinopterygii</taxon>
        <taxon>Neopterygii</taxon>
        <taxon>Teleostei</taxon>
        <taxon>Ostariophysi</taxon>
        <taxon>Cypriniformes</taxon>
        <taxon>Leuciscidae</taxon>
        <taxon>Phoxininae</taxon>
        <taxon>Phoxinus</taxon>
    </lineage>
</organism>